<dbReference type="PANTHER" id="PTHR14911:SF13">
    <property type="entry name" value="TRNA (GUANINE(6)-N2)-METHYLTRANSFERASE THUMP3"/>
    <property type="match status" value="1"/>
</dbReference>
<dbReference type="Gene3D" id="3.40.50.150">
    <property type="entry name" value="Vaccinia Virus protein VP39"/>
    <property type="match status" value="1"/>
</dbReference>
<dbReference type="GO" id="GO:0030488">
    <property type="term" value="P:tRNA methylation"/>
    <property type="evidence" value="ECO:0007669"/>
    <property type="project" value="TreeGrafter"/>
</dbReference>
<dbReference type="InterPro" id="IPR002052">
    <property type="entry name" value="DNA_methylase_N6_adenine_CS"/>
</dbReference>
<gene>
    <name evidence="1" type="ORF">GCM10011575_11330</name>
</gene>
<sequence>MKVLCMHTAGLGELVAMSLAADVDAHVVYADDSAVVINTKAAESKIGSLAYVKNCFVVLGSVPRRRDLAEAVGTVSGQVPGWRLQRTGKPYRLMFSEDGKLTGVPGNARARLEAAVSRATAGRLQPRGGGDEYWTIGRRDLDEILFCRRLPRPKRPETPKGGLAPDVATLIVNAIGRSRPGDVVLDPFAGSGALIAARIQQPFREAICSDLGFADGSVRLLPQLARRKDVRALSDDARTLTSLPDDTIDVVVTDPPWGEFDQQDSPPSELVAAALGGIRRVLRDNGSLAMLVARRLAGEVAAEWTGSGFAIKKSYDLLINGHPATLFVGAPVPVSADDPTAATPVPGS</sequence>
<dbReference type="CDD" id="cd02440">
    <property type="entry name" value="AdoMet_MTases"/>
    <property type="match status" value="1"/>
</dbReference>
<comment type="caution">
    <text evidence="1">The sequence shown here is derived from an EMBL/GenBank/DDBJ whole genome shotgun (WGS) entry which is preliminary data.</text>
</comment>
<evidence type="ECO:0000313" key="2">
    <source>
        <dbReference type="Proteomes" id="UP000613840"/>
    </source>
</evidence>
<dbReference type="GO" id="GO:0016423">
    <property type="term" value="F:tRNA (guanine) methyltransferase activity"/>
    <property type="evidence" value="ECO:0007669"/>
    <property type="project" value="TreeGrafter"/>
</dbReference>
<dbReference type="InterPro" id="IPR029063">
    <property type="entry name" value="SAM-dependent_MTases_sf"/>
</dbReference>
<dbReference type="Proteomes" id="UP000613840">
    <property type="component" value="Unassembled WGS sequence"/>
</dbReference>
<dbReference type="PROSITE" id="PS00092">
    <property type="entry name" value="N6_MTASE"/>
    <property type="match status" value="1"/>
</dbReference>
<dbReference type="EMBL" id="BMMZ01000002">
    <property type="protein sequence ID" value="GGL54661.1"/>
    <property type="molecule type" value="Genomic_DNA"/>
</dbReference>
<reference evidence="1" key="2">
    <citation type="submission" date="2020-09" db="EMBL/GenBank/DDBJ databases">
        <authorList>
            <person name="Sun Q."/>
            <person name="Zhou Y."/>
        </authorList>
    </citation>
    <scope>NUCLEOTIDE SEQUENCE</scope>
    <source>
        <strain evidence="1">CGMCC 4.7306</strain>
    </source>
</reference>
<protein>
    <submittedName>
        <fullName evidence="1">Uncharacterized protein</fullName>
    </submittedName>
</protein>
<reference evidence="1" key="1">
    <citation type="journal article" date="2014" name="Int. J. Syst. Evol. Microbiol.">
        <title>Complete genome sequence of Corynebacterium casei LMG S-19264T (=DSM 44701T), isolated from a smear-ripened cheese.</title>
        <authorList>
            <consortium name="US DOE Joint Genome Institute (JGI-PGF)"/>
            <person name="Walter F."/>
            <person name="Albersmeier A."/>
            <person name="Kalinowski J."/>
            <person name="Ruckert C."/>
        </authorList>
    </citation>
    <scope>NUCLEOTIDE SEQUENCE</scope>
    <source>
        <strain evidence="1">CGMCC 4.7306</strain>
    </source>
</reference>
<accession>A0A917S4Q1</accession>
<organism evidence="1 2">
    <name type="scientific">Microlunatus endophyticus</name>
    <dbReference type="NCBI Taxonomy" id="1716077"/>
    <lineage>
        <taxon>Bacteria</taxon>
        <taxon>Bacillati</taxon>
        <taxon>Actinomycetota</taxon>
        <taxon>Actinomycetes</taxon>
        <taxon>Propionibacteriales</taxon>
        <taxon>Propionibacteriaceae</taxon>
        <taxon>Microlunatus</taxon>
    </lineage>
</organism>
<dbReference type="AlphaFoldDB" id="A0A917S4Q1"/>
<keyword evidence="2" id="KW-1185">Reference proteome</keyword>
<name>A0A917S4Q1_9ACTN</name>
<proteinExistence type="predicted"/>
<evidence type="ECO:0000313" key="1">
    <source>
        <dbReference type="EMBL" id="GGL54661.1"/>
    </source>
</evidence>
<dbReference type="GO" id="GO:0003676">
    <property type="term" value="F:nucleic acid binding"/>
    <property type="evidence" value="ECO:0007669"/>
    <property type="project" value="InterPro"/>
</dbReference>
<dbReference type="SUPFAM" id="SSF53335">
    <property type="entry name" value="S-adenosyl-L-methionine-dependent methyltransferases"/>
    <property type="match status" value="1"/>
</dbReference>
<dbReference type="PANTHER" id="PTHR14911">
    <property type="entry name" value="THUMP DOMAIN-CONTAINING"/>
    <property type="match status" value="1"/>
</dbReference>